<accession>A0A7S4I733</accession>
<organism evidence="2">
    <name type="scientific">Odontella aurita</name>
    <dbReference type="NCBI Taxonomy" id="265563"/>
    <lineage>
        <taxon>Eukaryota</taxon>
        <taxon>Sar</taxon>
        <taxon>Stramenopiles</taxon>
        <taxon>Ochrophyta</taxon>
        <taxon>Bacillariophyta</taxon>
        <taxon>Mediophyceae</taxon>
        <taxon>Biddulphiophycidae</taxon>
        <taxon>Eupodiscales</taxon>
        <taxon>Odontellaceae</taxon>
        <taxon>Odontella</taxon>
    </lineage>
</organism>
<protein>
    <recommendedName>
        <fullName evidence="3">Methyltransferase type 11 domain-containing protein</fullName>
    </recommendedName>
</protein>
<feature type="signal peptide" evidence="1">
    <location>
        <begin position="1"/>
        <end position="25"/>
    </location>
</feature>
<dbReference type="CDD" id="cd02440">
    <property type="entry name" value="AdoMet_MTases"/>
    <property type="match status" value="1"/>
</dbReference>
<sequence>MQVMTSYKAIALAFLLGTLAERSFAFVQPSSPSSVENGKSLVGRLKPLHAFTPPTMIIGPMIKKMREENAKKKMPLASDEERGSEAPGLRVGGNAWKWPPVWPYDSDMFTRTEEIKAPAAASGMDAMANMMGGMAPVPNATAAVKDDDENKLDVLKYWSEEKAGVTTDLDPEAAEQLTSHYEFYLRDGMSVLEFGAAENSYLPEGLALSRLVGVGASTDMMDRNPALTEKLVVDLNDVVADNGIDSDDLRKLGSNTFDVIVMANTIDFLTNPREVFKSAWNLLKPGGLMMVPFMSKDAYVEKFERAQTKMWRDMNDDQHMWIAGSFFQFSAGDGWESLKGFDVSPEGAKIDDGGPLSGLMGQKKGKSIFVVQATKAYQDDAVDAEDPEKSFKSKMWMVPTLESRDKMLVAPRLARAYVADSTSGKDIWSGKIEHTLPKVYESLIKMDQFVFTFSMQAQLAADLATDPDFDANDEQIAALKMGLGLRTPSEEFWMPVGTQTANMDAEDKINLLAHVVPRFGSSDPDQEAALEAFVTALSPTFSVIRSKCPGLSEGEVQLIGSELLAGEVLRPGRSTREEFAIWLGELDESELTGYLKKRKSFKEVALADMKAMQDERAAEEAALEARRLKFREQVKKAREVRTLAFNPQNGKVEPVKKK</sequence>
<dbReference type="EMBL" id="HBKQ01012079">
    <property type="protein sequence ID" value="CAE2220638.1"/>
    <property type="molecule type" value="Transcribed_RNA"/>
</dbReference>
<name>A0A7S4I733_9STRA</name>
<dbReference type="PANTHER" id="PTHR43036">
    <property type="entry name" value="OSJNBB0011N17.9 PROTEIN"/>
    <property type="match status" value="1"/>
</dbReference>
<dbReference type="Pfam" id="PF13489">
    <property type="entry name" value="Methyltransf_23"/>
    <property type="match status" value="1"/>
</dbReference>
<dbReference type="SUPFAM" id="SSF53335">
    <property type="entry name" value="S-adenosyl-L-methionine-dependent methyltransferases"/>
    <property type="match status" value="1"/>
</dbReference>
<dbReference type="PANTHER" id="PTHR43036:SF2">
    <property type="entry name" value="OS04G0481300 PROTEIN"/>
    <property type="match status" value="1"/>
</dbReference>
<feature type="chain" id="PRO_5031543649" description="Methyltransferase type 11 domain-containing protein" evidence="1">
    <location>
        <begin position="26"/>
        <end position="658"/>
    </location>
</feature>
<evidence type="ECO:0000256" key="1">
    <source>
        <dbReference type="SAM" id="SignalP"/>
    </source>
</evidence>
<dbReference type="InterPro" id="IPR029063">
    <property type="entry name" value="SAM-dependent_MTases_sf"/>
</dbReference>
<gene>
    <name evidence="2" type="ORF">OAUR00152_LOCUS8207</name>
</gene>
<evidence type="ECO:0008006" key="3">
    <source>
        <dbReference type="Google" id="ProtNLM"/>
    </source>
</evidence>
<keyword evidence="1" id="KW-0732">Signal</keyword>
<dbReference type="Gene3D" id="3.40.50.150">
    <property type="entry name" value="Vaccinia Virus protein VP39"/>
    <property type="match status" value="1"/>
</dbReference>
<reference evidence="2" key="1">
    <citation type="submission" date="2021-01" db="EMBL/GenBank/DDBJ databases">
        <authorList>
            <person name="Corre E."/>
            <person name="Pelletier E."/>
            <person name="Niang G."/>
            <person name="Scheremetjew M."/>
            <person name="Finn R."/>
            <person name="Kale V."/>
            <person name="Holt S."/>
            <person name="Cochrane G."/>
            <person name="Meng A."/>
            <person name="Brown T."/>
            <person name="Cohen L."/>
        </authorList>
    </citation>
    <scope>NUCLEOTIDE SEQUENCE</scope>
    <source>
        <strain evidence="2">Isolate 1302-5</strain>
    </source>
</reference>
<proteinExistence type="predicted"/>
<evidence type="ECO:0000313" key="2">
    <source>
        <dbReference type="EMBL" id="CAE2220638.1"/>
    </source>
</evidence>
<dbReference type="AlphaFoldDB" id="A0A7S4I733"/>